<evidence type="ECO:0000256" key="7">
    <source>
        <dbReference type="SAM" id="MobiDB-lite"/>
    </source>
</evidence>
<keyword evidence="9" id="KW-1185">Reference proteome</keyword>
<dbReference type="Proteomes" id="UP000241107">
    <property type="component" value="Unassembled WGS sequence"/>
</dbReference>
<dbReference type="InterPro" id="IPR011082">
    <property type="entry name" value="Exosome-assoc_fac/DNA_repair"/>
</dbReference>
<protein>
    <recommendedName>
        <fullName evidence="6">Exosome complex protein</fullName>
    </recommendedName>
</protein>
<accession>A0A2P7Z063</accession>
<comment type="caution">
    <text evidence="8">The sequence shown here is derived from an EMBL/GenBank/DDBJ whole genome shotgun (WGS) entry which is preliminary data.</text>
</comment>
<evidence type="ECO:0000256" key="6">
    <source>
        <dbReference type="RuleBase" id="RU368003"/>
    </source>
</evidence>
<dbReference type="AlphaFoldDB" id="A0A2P7Z063"/>
<evidence type="ECO:0000256" key="1">
    <source>
        <dbReference type="ARBA" id="ARBA00004123"/>
    </source>
</evidence>
<comment type="function">
    <text evidence="6">Required for exosome-dependent processing of pre-rRNA and small nucleolar RNA (snRNA) precursors. Involved in processing of 35S pre-rRNA at the A0, A1 and A2 sites.</text>
</comment>
<dbReference type="OrthoDB" id="1421013at2759"/>
<dbReference type="GO" id="GO:0000460">
    <property type="term" value="P:maturation of 5.8S rRNA"/>
    <property type="evidence" value="ECO:0007669"/>
    <property type="project" value="TreeGrafter"/>
</dbReference>
<dbReference type="InterPro" id="IPR007146">
    <property type="entry name" value="Sas10/Utp3/C1D"/>
</dbReference>
<proteinExistence type="inferred from homology"/>
<reference evidence="8 9" key="1">
    <citation type="submission" date="2018-03" db="EMBL/GenBank/DDBJ databases">
        <title>Candida pseudohaemulonii genome assembly and annotation.</title>
        <authorList>
            <person name="Munoz J.F."/>
            <person name="Gade L.G."/>
            <person name="Chow N.A."/>
            <person name="Litvintseva A.P."/>
            <person name="Loparev V.N."/>
            <person name="Cuomo C.A."/>
        </authorList>
    </citation>
    <scope>NUCLEOTIDE SEQUENCE [LARGE SCALE GENOMIC DNA]</scope>
    <source>
        <strain evidence="8 9">B12108</strain>
    </source>
</reference>
<dbReference type="GO" id="GO:0003723">
    <property type="term" value="F:RNA binding"/>
    <property type="evidence" value="ECO:0007669"/>
    <property type="project" value="UniProtKB-UniRule"/>
</dbReference>
<evidence type="ECO:0000313" key="9">
    <source>
        <dbReference type="Proteomes" id="UP000241107"/>
    </source>
</evidence>
<dbReference type="VEuPathDB" id="FungiDB:C7M61_001274"/>
<evidence type="ECO:0000256" key="2">
    <source>
        <dbReference type="ARBA" id="ARBA00009154"/>
    </source>
</evidence>
<dbReference type="STRING" id="418784.A0A2P7Z063"/>
<dbReference type="GO" id="GO:0010468">
    <property type="term" value="P:regulation of gene expression"/>
    <property type="evidence" value="ECO:0007669"/>
    <property type="project" value="TreeGrafter"/>
</dbReference>
<organism evidence="8 9">
    <name type="scientific">Candidozyma pseudohaemuli</name>
    <dbReference type="NCBI Taxonomy" id="418784"/>
    <lineage>
        <taxon>Eukaryota</taxon>
        <taxon>Fungi</taxon>
        <taxon>Dikarya</taxon>
        <taxon>Ascomycota</taxon>
        <taxon>Saccharomycotina</taxon>
        <taxon>Pichiomycetes</taxon>
        <taxon>Metschnikowiaceae</taxon>
        <taxon>Candidozyma</taxon>
    </lineage>
</organism>
<name>A0A2P7Z063_9ASCO</name>
<dbReference type="Pfam" id="PF04000">
    <property type="entry name" value="Sas10_Utp3"/>
    <property type="match status" value="1"/>
</dbReference>
<feature type="region of interest" description="Disordered" evidence="7">
    <location>
        <begin position="123"/>
        <end position="224"/>
    </location>
</feature>
<evidence type="ECO:0000313" key="8">
    <source>
        <dbReference type="EMBL" id="PSK41588.1"/>
    </source>
</evidence>
<evidence type="ECO:0000256" key="5">
    <source>
        <dbReference type="ARBA" id="ARBA00023242"/>
    </source>
</evidence>
<feature type="compositionally biased region" description="Basic residues" evidence="7">
    <location>
        <begin position="215"/>
        <end position="224"/>
    </location>
</feature>
<comment type="similarity">
    <text evidence="2 6">Belongs to the C1D family.</text>
</comment>
<dbReference type="RefSeq" id="XP_024716287.1">
    <property type="nucleotide sequence ID" value="XM_024856688.1"/>
</dbReference>
<dbReference type="GO" id="GO:0000178">
    <property type="term" value="C:exosome (RNase complex)"/>
    <property type="evidence" value="ECO:0007669"/>
    <property type="project" value="TreeGrafter"/>
</dbReference>
<gene>
    <name evidence="8" type="ORF">C7M61_001274</name>
</gene>
<keyword evidence="3 6" id="KW-0698">rRNA processing</keyword>
<feature type="region of interest" description="Disordered" evidence="7">
    <location>
        <begin position="93"/>
        <end position="112"/>
    </location>
</feature>
<keyword evidence="4 6" id="KW-0694">RNA-binding</keyword>
<comment type="subcellular location">
    <subcellularLocation>
        <location evidence="1 6">Nucleus</location>
    </subcellularLocation>
</comment>
<evidence type="ECO:0000256" key="3">
    <source>
        <dbReference type="ARBA" id="ARBA00022552"/>
    </source>
</evidence>
<dbReference type="GeneID" id="36564665"/>
<feature type="compositionally biased region" description="Polar residues" evidence="7">
    <location>
        <begin position="171"/>
        <end position="209"/>
    </location>
</feature>
<evidence type="ECO:0000256" key="4">
    <source>
        <dbReference type="ARBA" id="ARBA00022884"/>
    </source>
</evidence>
<dbReference type="GO" id="GO:0003677">
    <property type="term" value="F:DNA binding"/>
    <property type="evidence" value="ECO:0007669"/>
    <property type="project" value="TreeGrafter"/>
</dbReference>
<dbReference type="PANTHER" id="PTHR15341">
    <property type="entry name" value="SUN-COR STEROID HORMONE RECEPTOR CO-REPRESSOR"/>
    <property type="match status" value="1"/>
</dbReference>
<dbReference type="EMBL" id="PYFQ01000001">
    <property type="protein sequence ID" value="PSK41588.1"/>
    <property type="molecule type" value="Genomic_DNA"/>
</dbReference>
<feature type="compositionally biased region" description="Polar residues" evidence="7">
    <location>
        <begin position="133"/>
        <end position="145"/>
    </location>
</feature>
<dbReference type="PANTHER" id="PTHR15341:SF3">
    <property type="entry name" value="NUCLEAR NUCLEIC ACID-BINDING PROTEIN C1D"/>
    <property type="match status" value="1"/>
</dbReference>
<sequence>MENTETVRDLAQSLQSSISELETALLPIAGRSLEDLTKDCKLPKEEADVLNKYLYCTVSIAFAYLKVQGINTDGHPIMKELDRVKASMKRMKDLEAAHQKSENKEAQSKEEAAEYIQRTLGGASGGAAVSNSMKSPAISSSNFQGKHTKFEDDDDSEPELQKEEPKPAASSKVTAKNTSSNSQKAQPLKSSSVPQSTKASKNKSQNKVSKPQPKGQRKARQNRR</sequence>
<dbReference type="GO" id="GO:0005730">
    <property type="term" value="C:nucleolus"/>
    <property type="evidence" value="ECO:0007669"/>
    <property type="project" value="TreeGrafter"/>
</dbReference>
<keyword evidence="5 6" id="KW-0539">Nucleus</keyword>